<gene>
    <name evidence="1" type="ORF">HPB49_010575</name>
</gene>
<sequence length="480" mass="53419">MLTKLRPVEGLTYVRDRPYREEDRKRYYYLIALVALLLLLLLLGVYLATNMFAGSGVHDKDEDATTSPFAYYVVGKTTPRPPSTTASTGYGYTVCTIGRSGYSAAMFPVKEELCDFIIFTHVYSSNGAILSAAGNASLETFLKVSTDNAGDPRTLFGLSHSPHALSTQLAQTHGGDVVAQEFLTTAGALFGEARLSAIGVMGLVRTVQDFTHDPKLVAWFQASPRRRRGMRRAECQAVAISVFASRITNGTVFLGLRLKDKGQDLSSKPKLAKDVFETAKTMKVKLLVLVTHNVRDMDKASCISEPVSSWSSKAYKNTTRPALEHIFKFLEAGLRGEKEIEVTLSSTLVFVLFRMKNPVSKPLKFGEPCVRNHRMSMERYCVDGPSNVQIHADTLSAVGFDGDRLFSFENAESIAKKMRQFVMPLDDKVFRRVGWALFDLAFEVYDADSCRANETTATKFSRVAVAKPILRENRMRKFNK</sequence>
<organism evidence="1 2">
    <name type="scientific">Dermacentor silvarum</name>
    <name type="common">Tick</name>
    <dbReference type="NCBI Taxonomy" id="543639"/>
    <lineage>
        <taxon>Eukaryota</taxon>
        <taxon>Metazoa</taxon>
        <taxon>Ecdysozoa</taxon>
        <taxon>Arthropoda</taxon>
        <taxon>Chelicerata</taxon>
        <taxon>Arachnida</taxon>
        <taxon>Acari</taxon>
        <taxon>Parasitiformes</taxon>
        <taxon>Ixodida</taxon>
        <taxon>Ixodoidea</taxon>
        <taxon>Ixodidae</taxon>
        <taxon>Rhipicephalinae</taxon>
        <taxon>Dermacentor</taxon>
    </lineage>
</organism>
<name>A0ACB8DNQ3_DERSI</name>
<comment type="caution">
    <text evidence="1">The sequence shown here is derived from an EMBL/GenBank/DDBJ whole genome shotgun (WGS) entry which is preliminary data.</text>
</comment>
<protein>
    <submittedName>
        <fullName evidence="1">Uncharacterized protein</fullName>
    </submittedName>
</protein>
<evidence type="ECO:0000313" key="2">
    <source>
        <dbReference type="Proteomes" id="UP000821865"/>
    </source>
</evidence>
<reference evidence="1" key="1">
    <citation type="submission" date="2020-05" db="EMBL/GenBank/DDBJ databases">
        <title>Large-scale comparative analyses of tick genomes elucidate their genetic diversity and vector capacities.</title>
        <authorList>
            <person name="Jia N."/>
            <person name="Wang J."/>
            <person name="Shi W."/>
            <person name="Du L."/>
            <person name="Sun Y."/>
            <person name="Zhan W."/>
            <person name="Jiang J."/>
            <person name="Wang Q."/>
            <person name="Zhang B."/>
            <person name="Ji P."/>
            <person name="Sakyi L.B."/>
            <person name="Cui X."/>
            <person name="Yuan T."/>
            <person name="Jiang B."/>
            <person name="Yang W."/>
            <person name="Lam T.T.-Y."/>
            <person name="Chang Q."/>
            <person name="Ding S."/>
            <person name="Wang X."/>
            <person name="Zhu J."/>
            <person name="Ruan X."/>
            <person name="Zhao L."/>
            <person name="Wei J."/>
            <person name="Que T."/>
            <person name="Du C."/>
            <person name="Cheng J."/>
            <person name="Dai P."/>
            <person name="Han X."/>
            <person name="Huang E."/>
            <person name="Gao Y."/>
            <person name="Liu J."/>
            <person name="Shao H."/>
            <person name="Ye R."/>
            <person name="Li L."/>
            <person name="Wei W."/>
            <person name="Wang X."/>
            <person name="Wang C."/>
            <person name="Yang T."/>
            <person name="Huo Q."/>
            <person name="Li W."/>
            <person name="Guo W."/>
            <person name="Chen H."/>
            <person name="Zhou L."/>
            <person name="Ni X."/>
            <person name="Tian J."/>
            <person name="Zhou Y."/>
            <person name="Sheng Y."/>
            <person name="Liu T."/>
            <person name="Pan Y."/>
            <person name="Xia L."/>
            <person name="Li J."/>
            <person name="Zhao F."/>
            <person name="Cao W."/>
        </authorList>
    </citation>
    <scope>NUCLEOTIDE SEQUENCE</scope>
    <source>
        <strain evidence="1">Dsil-2018</strain>
    </source>
</reference>
<dbReference type="Proteomes" id="UP000821865">
    <property type="component" value="Chromosome 10"/>
</dbReference>
<keyword evidence="2" id="KW-1185">Reference proteome</keyword>
<accession>A0ACB8DNQ3</accession>
<dbReference type="EMBL" id="CM023479">
    <property type="protein sequence ID" value="KAH7974155.1"/>
    <property type="molecule type" value="Genomic_DNA"/>
</dbReference>
<evidence type="ECO:0000313" key="1">
    <source>
        <dbReference type="EMBL" id="KAH7974155.1"/>
    </source>
</evidence>
<proteinExistence type="predicted"/>